<dbReference type="Proteomes" id="UP001163115">
    <property type="component" value="Chromosome"/>
</dbReference>
<keyword evidence="11" id="KW-1185">Reference proteome</keyword>
<evidence type="ECO:0000313" key="10">
    <source>
        <dbReference type="EMBL" id="WAJ22609.1"/>
    </source>
</evidence>
<evidence type="ECO:0000256" key="2">
    <source>
        <dbReference type="ARBA" id="ARBA00004370"/>
    </source>
</evidence>
<dbReference type="InterPro" id="IPR004358">
    <property type="entry name" value="Sig_transdc_His_kin-like_C"/>
</dbReference>
<dbReference type="Pfam" id="PF00512">
    <property type="entry name" value="HisKA"/>
    <property type="match status" value="1"/>
</dbReference>
<keyword evidence="5" id="KW-0808">Transferase</keyword>
<dbReference type="SUPFAM" id="SSF47384">
    <property type="entry name" value="Homodimeric domain of signal transducing histidine kinase"/>
    <property type="match status" value="1"/>
</dbReference>
<keyword evidence="4" id="KW-0597">Phosphoprotein</keyword>
<name>A0ABY7A833_9FIRM</name>
<keyword evidence="8" id="KW-0472">Membrane</keyword>
<dbReference type="SMART" id="SM00388">
    <property type="entry name" value="HisKA"/>
    <property type="match status" value="1"/>
</dbReference>
<dbReference type="InterPro" id="IPR036097">
    <property type="entry name" value="HisK_dim/P_sf"/>
</dbReference>
<keyword evidence="8" id="KW-0812">Transmembrane</keyword>
<dbReference type="RefSeq" id="WP_268114355.1">
    <property type="nucleotide sequence ID" value="NZ_CP113524.1"/>
</dbReference>
<evidence type="ECO:0000256" key="3">
    <source>
        <dbReference type="ARBA" id="ARBA00012438"/>
    </source>
</evidence>
<dbReference type="InterPro" id="IPR003661">
    <property type="entry name" value="HisK_dim/P_dom"/>
</dbReference>
<dbReference type="Gene3D" id="1.10.287.130">
    <property type="match status" value="1"/>
</dbReference>
<dbReference type="InterPro" id="IPR050351">
    <property type="entry name" value="BphY/WalK/GraS-like"/>
</dbReference>
<evidence type="ECO:0000256" key="5">
    <source>
        <dbReference type="ARBA" id="ARBA00022679"/>
    </source>
</evidence>
<dbReference type="GO" id="GO:0016301">
    <property type="term" value="F:kinase activity"/>
    <property type="evidence" value="ECO:0007669"/>
    <property type="project" value="UniProtKB-KW"/>
</dbReference>
<dbReference type="Pfam" id="PF02518">
    <property type="entry name" value="HATPase_c"/>
    <property type="match status" value="1"/>
</dbReference>
<feature type="transmembrane region" description="Helical" evidence="8">
    <location>
        <begin position="170"/>
        <end position="192"/>
    </location>
</feature>
<dbReference type="PANTHER" id="PTHR45453:SF1">
    <property type="entry name" value="PHOSPHATE REGULON SENSOR PROTEIN PHOR"/>
    <property type="match status" value="1"/>
</dbReference>
<feature type="transmembrane region" description="Helical" evidence="8">
    <location>
        <begin position="12"/>
        <end position="32"/>
    </location>
</feature>
<protein>
    <recommendedName>
        <fullName evidence="3">histidine kinase</fullName>
        <ecNumber evidence="3">2.7.13.3</ecNumber>
    </recommendedName>
</protein>
<gene>
    <name evidence="10" type="ORF">OW255_13630</name>
</gene>
<dbReference type="SUPFAM" id="SSF55874">
    <property type="entry name" value="ATPase domain of HSP90 chaperone/DNA topoisomerase II/histidine kinase"/>
    <property type="match status" value="1"/>
</dbReference>
<accession>A0ABY7A833</accession>
<evidence type="ECO:0000259" key="9">
    <source>
        <dbReference type="PROSITE" id="PS50109"/>
    </source>
</evidence>
<evidence type="ECO:0000313" key="11">
    <source>
        <dbReference type="Proteomes" id="UP001163115"/>
    </source>
</evidence>
<keyword evidence="7" id="KW-0902">Two-component regulatory system</keyword>
<sequence>MKLTLKNTLIVSYSAIALLIIFALSILFNLTADDIFEQYARKQQRNQMEQIKTQIDQLYNSKTEMYEKEGIEIIGYAALQNGMIIHVQSTNKQIDWDAKSHRAEECNIVLRHAENTMQRKYPNFNGSYLEETFTLKQKDKVTGTLKIGYYGPYSLNDQELSLMKDLNSSLLFIGGAAIFLVIVLGFLIAWIVTKPITSVICLAQKIAGGEYGAQTKTRSPVVETNKLIDSINEMSKALEMEEKQKRQITTDVAHELRTPLTNLQSHMEAMIDGVWEATESRLESCHGEILRLVKIVDQLKELYDLENRNQILDQTMFEFEEMNQAVFRDFELKAKEKEINLLQIVPEKSPVYADYNRFKQCMVNLISNALAYTPRGGTITVEYKNNGKQIRVLVYDTGIGFPNTDLPYLFDRFYRVDKSRSKKTGGMGIGLSITKAIVEKHGGKITAENGPDKGAVFTIILPLK</sequence>
<keyword evidence="8" id="KW-1133">Transmembrane helix</keyword>
<dbReference type="CDD" id="cd00075">
    <property type="entry name" value="HATPase"/>
    <property type="match status" value="1"/>
</dbReference>
<dbReference type="PRINTS" id="PR00344">
    <property type="entry name" value="BCTRLSENSOR"/>
</dbReference>
<dbReference type="InterPro" id="IPR003594">
    <property type="entry name" value="HATPase_dom"/>
</dbReference>
<comment type="subcellular location">
    <subcellularLocation>
        <location evidence="2">Membrane</location>
    </subcellularLocation>
</comment>
<dbReference type="Gene3D" id="6.10.340.10">
    <property type="match status" value="1"/>
</dbReference>
<keyword evidence="6 10" id="KW-0418">Kinase</keyword>
<evidence type="ECO:0000256" key="8">
    <source>
        <dbReference type="SAM" id="Phobius"/>
    </source>
</evidence>
<dbReference type="InterPro" id="IPR036890">
    <property type="entry name" value="HATPase_C_sf"/>
</dbReference>
<dbReference type="PROSITE" id="PS50109">
    <property type="entry name" value="HIS_KIN"/>
    <property type="match status" value="1"/>
</dbReference>
<evidence type="ECO:0000256" key="6">
    <source>
        <dbReference type="ARBA" id="ARBA00022777"/>
    </source>
</evidence>
<organism evidence="10 11">
    <name type="scientific">Lacrimispora xylanolytica</name>
    <dbReference type="NCBI Taxonomy" id="29375"/>
    <lineage>
        <taxon>Bacteria</taxon>
        <taxon>Bacillati</taxon>
        <taxon>Bacillota</taxon>
        <taxon>Clostridia</taxon>
        <taxon>Lachnospirales</taxon>
        <taxon>Lachnospiraceae</taxon>
        <taxon>Lacrimispora</taxon>
    </lineage>
</organism>
<dbReference type="Gene3D" id="3.30.565.10">
    <property type="entry name" value="Histidine kinase-like ATPase, C-terminal domain"/>
    <property type="match status" value="1"/>
</dbReference>
<dbReference type="EMBL" id="CP113524">
    <property type="protein sequence ID" value="WAJ22609.1"/>
    <property type="molecule type" value="Genomic_DNA"/>
</dbReference>
<comment type="catalytic activity">
    <reaction evidence="1">
        <text>ATP + protein L-histidine = ADP + protein N-phospho-L-histidine.</text>
        <dbReference type="EC" id="2.7.13.3"/>
    </reaction>
</comment>
<evidence type="ECO:0000256" key="4">
    <source>
        <dbReference type="ARBA" id="ARBA00022553"/>
    </source>
</evidence>
<evidence type="ECO:0000256" key="1">
    <source>
        <dbReference type="ARBA" id="ARBA00000085"/>
    </source>
</evidence>
<dbReference type="CDD" id="cd00082">
    <property type="entry name" value="HisKA"/>
    <property type="match status" value="1"/>
</dbReference>
<dbReference type="EC" id="2.7.13.3" evidence="3"/>
<feature type="domain" description="Histidine kinase" evidence="9">
    <location>
        <begin position="251"/>
        <end position="464"/>
    </location>
</feature>
<dbReference type="InterPro" id="IPR005467">
    <property type="entry name" value="His_kinase_dom"/>
</dbReference>
<reference evidence="10" key="1">
    <citation type="submission" date="2022-11" db="EMBL/GenBank/DDBJ databases">
        <title>Lacrimispora xylanolytica sy1, complete genome.</title>
        <authorList>
            <person name="Choi S."/>
        </authorList>
    </citation>
    <scope>NUCLEOTIDE SEQUENCE</scope>
    <source>
        <strain evidence="10">Sy1</strain>
    </source>
</reference>
<evidence type="ECO:0000256" key="7">
    <source>
        <dbReference type="ARBA" id="ARBA00023012"/>
    </source>
</evidence>
<proteinExistence type="predicted"/>
<dbReference type="PANTHER" id="PTHR45453">
    <property type="entry name" value="PHOSPHATE REGULON SENSOR PROTEIN PHOR"/>
    <property type="match status" value="1"/>
</dbReference>
<dbReference type="SMART" id="SM00387">
    <property type="entry name" value="HATPase_c"/>
    <property type="match status" value="1"/>
</dbReference>